<evidence type="ECO:0000313" key="2">
    <source>
        <dbReference type="EMBL" id="TNN23125.1"/>
    </source>
</evidence>
<dbReference type="Proteomes" id="UP000314294">
    <property type="component" value="Unassembled WGS sequence"/>
</dbReference>
<dbReference type="EMBL" id="SRLO01019655">
    <property type="protein sequence ID" value="TNN23125.1"/>
    <property type="molecule type" value="Genomic_DNA"/>
</dbReference>
<comment type="caution">
    <text evidence="2">The sequence shown here is derived from an EMBL/GenBank/DDBJ whole genome shotgun (WGS) entry which is preliminary data.</text>
</comment>
<accession>A0A4Z2E2W8</accession>
<feature type="region of interest" description="Disordered" evidence="1">
    <location>
        <begin position="1"/>
        <end position="82"/>
    </location>
</feature>
<gene>
    <name evidence="2" type="ORF">EYF80_066757</name>
</gene>
<dbReference type="AlphaFoldDB" id="A0A4Z2E2W8"/>
<sequence length="82" mass="9212">MTPVHHFQTALSDKPACQTTQLSRKGGKKEEPQHRSERKEGKKEDSGVEEGEALVAVGLRPTHPADVLWPENTKPEERRTDL</sequence>
<proteinExistence type="predicted"/>
<feature type="compositionally biased region" description="Basic and acidic residues" evidence="1">
    <location>
        <begin position="73"/>
        <end position="82"/>
    </location>
</feature>
<evidence type="ECO:0000313" key="3">
    <source>
        <dbReference type="Proteomes" id="UP000314294"/>
    </source>
</evidence>
<keyword evidence="3" id="KW-1185">Reference proteome</keyword>
<reference evidence="2 3" key="1">
    <citation type="submission" date="2019-03" db="EMBL/GenBank/DDBJ databases">
        <title>First draft genome of Liparis tanakae, snailfish: a comprehensive survey of snailfish specific genes.</title>
        <authorList>
            <person name="Kim W."/>
            <person name="Song I."/>
            <person name="Jeong J.-H."/>
            <person name="Kim D."/>
            <person name="Kim S."/>
            <person name="Ryu S."/>
            <person name="Song J.Y."/>
            <person name="Lee S.K."/>
        </authorList>
    </citation>
    <scope>NUCLEOTIDE SEQUENCE [LARGE SCALE GENOMIC DNA]</scope>
    <source>
        <tissue evidence="2">Muscle</tissue>
    </source>
</reference>
<name>A0A4Z2E2W8_9TELE</name>
<feature type="compositionally biased region" description="Basic and acidic residues" evidence="1">
    <location>
        <begin position="28"/>
        <end position="46"/>
    </location>
</feature>
<organism evidence="2 3">
    <name type="scientific">Liparis tanakae</name>
    <name type="common">Tanaka's snailfish</name>
    <dbReference type="NCBI Taxonomy" id="230148"/>
    <lineage>
        <taxon>Eukaryota</taxon>
        <taxon>Metazoa</taxon>
        <taxon>Chordata</taxon>
        <taxon>Craniata</taxon>
        <taxon>Vertebrata</taxon>
        <taxon>Euteleostomi</taxon>
        <taxon>Actinopterygii</taxon>
        <taxon>Neopterygii</taxon>
        <taxon>Teleostei</taxon>
        <taxon>Neoteleostei</taxon>
        <taxon>Acanthomorphata</taxon>
        <taxon>Eupercaria</taxon>
        <taxon>Perciformes</taxon>
        <taxon>Cottioidei</taxon>
        <taxon>Cottales</taxon>
        <taxon>Liparidae</taxon>
        <taxon>Liparis</taxon>
    </lineage>
</organism>
<evidence type="ECO:0000256" key="1">
    <source>
        <dbReference type="SAM" id="MobiDB-lite"/>
    </source>
</evidence>
<protein>
    <submittedName>
        <fullName evidence="2">Uncharacterized protein</fullName>
    </submittedName>
</protein>